<name>A0ABM3LSB8_BICAN</name>
<proteinExistence type="inferred from homology"/>
<feature type="domain" description="tRNA (32-2'-O)-methyltransferase regulator THADA-like TPR repeats region" evidence="6">
    <location>
        <begin position="473"/>
        <end position="695"/>
    </location>
</feature>
<comment type="similarity">
    <text evidence="1">Belongs to the THADA family.</text>
</comment>
<reference evidence="9" key="1">
    <citation type="submission" date="2025-08" db="UniProtKB">
        <authorList>
            <consortium name="RefSeq"/>
        </authorList>
    </citation>
    <scope>IDENTIFICATION</scope>
</reference>
<evidence type="ECO:0000256" key="4">
    <source>
        <dbReference type="SAM" id="MobiDB-lite"/>
    </source>
</evidence>
<dbReference type="SUPFAM" id="SSF48371">
    <property type="entry name" value="ARM repeat"/>
    <property type="match status" value="2"/>
</dbReference>
<dbReference type="PANTHER" id="PTHR14387:SF7">
    <property type="entry name" value="THYROID ADENOMA-ASSOCIATED PROTEIN"/>
    <property type="match status" value="1"/>
</dbReference>
<keyword evidence="8" id="KW-1185">Reference proteome</keyword>
<feature type="compositionally biased region" description="Polar residues" evidence="4">
    <location>
        <begin position="1749"/>
        <end position="1761"/>
    </location>
</feature>
<feature type="region of interest" description="Disordered" evidence="4">
    <location>
        <begin position="1736"/>
        <end position="1762"/>
    </location>
</feature>
<evidence type="ECO:0000259" key="6">
    <source>
        <dbReference type="Pfam" id="PF25150"/>
    </source>
</evidence>
<dbReference type="Pfam" id="PF10350">
    <property type="entry name" value="DUF2428"/>
    <property type="match status" value="1"/>
</dbReference>
<evidence type="ECO:0000256" key="1">
    <source>
        <dbReference type="ARBA" id="ARBA00010409"/>
    </source>
</evidence>
<dbReference type="Proteomes" id="UP001652582">
    <property type="component" value="Chromosome 16"/>
</dbReference>
<dbReference type="InterPro" id="IPR019442">
    <property type="entry name" value="THADA/TRM732_DUF2428"/>
</dbReference>
<dbReference type="Pfam" id="PF25150">
    <property type="entry name" value="TPR_Trm732"/>
    <property type="match status" value="1"/>
</dbReference>
<gene>
    <name evidence="9" type="primary">LOC112047550</name>
</gene>
<dbReference type="InterPro" id="IPR051954">
    <property type="entry name" value="tRNA_methyltransferase_THADA"/>
</dbReference>
<accession>A0ABM3LSB8</accession>
<evidence type="ECO:0000259" key="5">
    <source>
        <dbReference type="Pfam" id="PF10350"/>
    </source>
</evidence>
<dbReference type="RefSeq" id="XP_052741964.1">
    <property type="nucleotide sequence ID" value="XM_052886004.1"/>
</dbReference>
<organism evidence="8 9">
    <name type="scientific">Bicyclus anynana</name>
    <name type="common">Squinting bush brown butterfly</name>
    <dbReference type="NCBI Taxonomy" id="110368"/>
    <lineage>
        <taxon>Eukaryota</taxon>
        <taxon>Metazoa</taxon>
        <taxon>Ecdysozoa</taxon>
        <taxon>Arthropoda</taxon>
        <taxon>Hexapoda</taxon>
        <taxon>Insecta</taxon>
        <taxon>Pterygota</taxon>
        <taxon>Neoptera</taxon>
        <taxon>Endopterygota</taxon>
        <taxon>Lepidoptera</taxon>
        <taxon>Glossata</taxon>
        <taxon>Ditrysia</taxon>
        <taxon>Papilionoidea</taxon>
        <taxon>Nymphalidae</taxon>
        <taxon>Satyrinae</taxon>
        <taxon>Satyrini</taxon>
        <taxon>Mycalesina</taxon>
        <taxon>Bicyclus</taxon>
    </lineage>
</organism>
<dbReference type="GeneID" id="112047550"/>
<keyword evidence="2" id="KW-0819">tRNA processing</keyword>
<dbReference type="InterPro" id="IPR056842">
    <property type="entry name" value="THADA-like_TPR_C"/>
</dbReference>
<feature type="domain" description="DUF2428" evidence="5">
    <location>
        <begin position="855"/>
        <end position="1106"/>
    </location>
</feature>
<dbReference type="InterPro" id="IPR016024">
    <property type="entry name" value="ARM-type_fold"/>
</dbReference>
<protein>
    <recommendedName>
        <fullName evidence="3">tRNA (32-2'-O)-methyltransferase regulator THADA</fullName>
    </recommendedName>
</protein>
<evidence type="ECO:0000256" key="2">
    <source>
        <dbReference type="ARBA" id="ARBA00022694"/>
    </source>
</evidence>
<evidence type="ECO:0000313" key="9">
    <source>
        <dbReference type="RefSeq" id="XP_052741964.1"/>
    </source>
</evidence>
<dbReference type="InterPro" id="IPR056843">
    <property type="entry name" value="THADA-like_TPR"/>
</dbReference>
<dbReference type="Pfam" id="PF25151">
    <property type="entry name" value="TPR_Trm732_C"/>
    <property type="match status" value="1"/>
</dbReference>
<evidence type="ECO:0000259" key="7">
    <source>
        <dbReference type="Pfam" id="PF25151"/>
    </source>
</evidence>
<evidence type="ECO:0000256" key="3">
    <source>
        <dbReference type="ARBA" id="ARBA00035698"/>
    </source>
</evidence>
<sequence length="1844" mass="205317">MNSNVLRISGGDNKATKGGIAFDEVILPENYESDNELCKKFITSNAEGQLAVLKQILCTVKENCVHDIVHFLVIAYLNADLKHPVKSMISRYVTRNSFVQSEFCGILTKELEALVTKKHYGLKSYLDLVCKVGSCTENFPVGADAVKNVEILLAECLTDCLSFCGKSSKTVLSPTEKNAIFNLAHSTLRLLLYLIQRVKDDNASKLISMFKGIRTHLNSLIFDADAPMDTKSVCGILYVSMHEMENWPDSWIDILDADKVGYLHDILQNESAKLSLYSAIATVIPAPKLHCMTVSGTPAAVLLTDKILDIGERNSADSTISLGVTRTVLQMCKGLEQTHDVPPRTARLLLDALLPFVWPHLDHHTDSVRHLTAQALAHIVTYCSRRPTEDAVEAAIGELVAALARMPRSKGFYVGVTCVLRAAGAQVLQAWPRLGDELLAALGDQAVQASAASALETLLRSHARCGSDVIIKRWVTPLIAHAVRHELHAAQLSILENLLCFAAKMDPAIMEHILRYIKLVCSLEAQRLHGEMKSVLMLLRVARAAGALRRLAGAAPASARWQGVLDYAVLSMAAVDASQQIRILALSLVVESQKSTEPFTGEELDFVLWFMQYNINSRVPNFRQHVLALVKKLLKRLENSDKVLLRNNGTSDGDDKGHLDYLSFIGKFRSLCYESLVVGANYSRRHVALQVLVWLEDLHVRDYSGSVWTESAVGTLLHHLGDSYETNKALALLLLERTPATFLRDKFPASLDLSAILAEASSVKPTDCATAAYKLQLLRTKMVERQGQDSTMASEVKFGLLRQLLEEAKKQLQVCQQSLVLGARSAPMYGVLHCIASTLEPAEPFGISTECLTEFIDELVTTCVQVCECAGAVLSSAAPEGLLPDVTPDTATCDAAGGHIRLEDGREVTAQMVLLCAWRSVKEVSQILGTLGNQLIVHEEIEPETRRALVERIGKLFTELLTETKHRGAFEQVYVGFTRLLSSLWRTPLPQLNALPKRWLRELMATIECGDVHERLCATRRSAGLPFMIQALVITELQVKVNTKSFDRCMQSLLRVARAAPGLDTRCHCLNTLRALYRSAALDAAVGAHVGAGLVVALLGFDSGAWLERNSATLLFSALMVRVFGVQRSRDAERLCVRNRMTGRIFFLRYPDLYDFMLNKLKEVTKQDNEELLHPSLYPILLLLARLYPSSLEGTVSNLKLSTFVPLVVRCAGSRVLLARRLAASAVLPLVAPTAYISHIESMLELLCNKDIKRNYCHGILLQVLKLLDNRPENLVIDSETQSRWADAVLRCAWLLRAGARRLCYPLADEYLKLLNVLLRRFPSLLDKHIHNILQYVKDLLFKYDESQVDPGRQMCMSHAAYLCTIVLCTYGTYDTIPDTCRFVHDCFTHNVYEVVLAGIDCLLIGYNELDIENEFQQHLAELSHGDPKDADQDPTHLRWTIERFRKDSEHIHVLRDLYFTVHAFANNESKYVEWSQKCLKLIALEADTQMSLIKAKESGNKNFINASNEHLCASEVLVDTLVRYVEQERESLTHVFLLSLCKYVTHRAGHSDFNSASMSSVLRVVFACSLPDNGSQTREVVLQFLECNLKALWKVYLDGLSEEDQFEFKAYLCATMAVALEDEDDELRSRAARVVTLLSQVTEPRVTLSQVSQCRQVTAARAADYLLQLLQRQRHGAALLTVIAMLDFKAEVCMNDEVNDESRVFDHNERYNVNLEETIWARACANAIRSTRCGTPDVHQTDAPNVHSADTPSPASNPADVSSVHRAEASSVQHADPQKVHYANAACVHCIVTSSTYVRTLDALCGHNFTAYVMLDAGQRDDAVAISPKVQLFYDTLRISKTD</sequence>
<feature type="domain" description="tRNA (32-2'-O)-methyltransferase regulator THADA-like C-terminal TPR repeats region" evidence="7">
    <location>
        <begin position="1109"/>
        <end position="1267"/>
    </location>
</feature>
<evidence type="ECO:0000313" key="8">
    <source>
        <dbReference type="Proteomes" id="UP001652582"/>
    </source>
</evidence>
<dbReference type="PANTHER" id="PTHR14387">
    <property type="entry name" value="THADA/DEATH RECEPTOR INTERACTING PROTEIN"/>
    <property type="match status" value="1"/>
</dbReference>